<evidence type="ECO:0000256" key="1">
    <source>
        <dbReference type="SAM" id="SignalP"/>
    </source>
</evidence>
<keyword evidence="1" id="KW-0732">Signal</keyword>
<accession>A0A8H7AFL0</accession>
<dbReference type="EMBL" id="JAACFV010000092">
    <property type="protein sequence ID" value="KAF7506196.1"/>
    <property type="molecule type" value="Genomic_DNA"/>
</dbReference>
<gene>
    <name evidence="2" type="ORF">GJ744_012176</name>
</gene>
<dbReference type="Proteomes" id="UP000606974">
    <property type="component" value="Unassembled WGS sequence"/>
</dbReference>
<keyword evidence="3" id="KW-1185">Reference proteome</keyword>
<organism evidence="2 3">
    <name type="scientific">Endocarpon pusillum</name>
    <dbReference type="NCBI Taxonomy" id="364733"/>
    <lineage>
        <taxon>Eukaryota</taxon>
        <taxon>Fungi</taxon>
        <taxon>Dikarya</taxon>
        <taxon>Ascomycota</taxon>
        <taxon>Pezizomycotina</taxon>
        <taxon>Eurotiomycetes</taxon>
        <taxon>Chaetothyriomycetidae</taxon>
        <taxon>Verrucariales</taxon>
        <taxon>Verrucariaceae</taxon>
        <taxon>Endocarpon</taxon>
    </lineage>
</organism>
<feature type="chain" id="PRO_5034485691" description="Hydrophobin" evidence="1">
    <location>
        <begin position="19"/>
        <end position="103"/>
    </location>
</feature>
<protein>
    <recommendedName>
        <fullName evidence="4">Hydrophobin</fullName>
    </recommendedName>
</protein>
<reference evidence="2" key="1">
    <citation type="submission" date="2020-02" db="EMBL/GenBank/DDBJ databases">
        <authorList>
            <person name="Palmer J.M."/>
        </authorList>
    </citation>
    <scope>NUCLEOTIDE SEQUENCE</scope>
    <source>
        <strain evidence="2">EPUS1.4</strain>
        <tissue evidence="2">Thallus</tissue>
    </source>
</reference>
<evidence type="ECO:0000313" key="2">
    <source>
        <dbReference type="EMBL" id="KAF7506196.1"/>
    </source>
</evidence>
<evidence type="ECO:0000313" key="3">
    <source>
        <dbReference type="Proteomes" id="UP000606974"/>
    </source>
</evidence>
<proteinExistence type="predicted"/>
<dbReference type="AlphaFoldDB" id="A0A8H7AFL0"/>
<evidence type="ECO:0008006" key="4">
    <source>
        <dbReference type="Google" id="ProtNLM"/>
    </source>
</evidence>
<sequence>MQFSKIAAVLSLAAVAVAAPAPVAAPEAALEVRTAGNACKVGNSFTVIGGGCEQGNTYTCSANGLVNVLNIECINVLNGNKVIVDIKDVAVVLQVLLGILKVL</sequence>
<name>A0A8H7AFL0_9EURO</name>
<feature type="signal peptide" evidence="1">
    <location>
        <begin position="1"/>
        <end position="18"/>
    </location>
</feature>
<comment type="caution">
    <text evidence="2">The sequence shown here is derived from an EMBL/GenBank/DDBJ whole genome shotgun (WGS) entry which is preliminary data.</text>
</comment>